<protein>
    <submittedName>
        <fullName evidence="2">Uncharacterized protein</fullName>
    </submittedName>
</protein>
<proteinExistence type="predicted"/>
<sequence>MEFENDEFEKYNVVMNKLHDYIICEKNLKNMKHKILSKLNVKKHTTNNNNTTNNNTTNSNNNSSNNTTNSNNNTSNNTTNSNNNTSNNNNYIKKQETLYYPRDQDALYWIFYIMQNGIMDYEYNKNKRFIIEKNDKINYIENIKQHKEIIKRQKIISLSDFENNLIVEKKININTFLNLCAIKKINVIVVKNKIFYELLSNDDEEVFIIYNTKVNINCSNYEKFGFETCKKKDEKWNKIYSQYFQTNNIMCPIKSISFYKLDDLINMCEKFGLSVTIDGTSKKKKKSDLYEQIIQHLS</sequence>
<dbReference type="EMBL" id="MN740210">
    <property type="protein sequence ID" value="QHT93745.1"/>
    <property type="molecule type" value="Genomic_DNA"/>
</dbReference>
<organism evidence="2">
    <name type="scientific">viral metagenome</name>
    <dbReference type="NCBI Taxonomy" id="1070528"/>
    <lineage>
        <taxon>unclassified sequences</taxon>
        <taxon>metagenomes</taxon>
        <taxon>organismal metagenomes</taxon>
    </lineage>
</organism>
<evidence type="ECO:0000256" key="1">
    <source>
        <dbReference type="SAM" id="MobiDB-lite"/>
    </source>
</evidence>
<feature type="region of interest" description="Disordered" evidence="1">
    <location>
        <begin position="40"/>
        <end position="89"/>
    </location>
</feature>
<reference evidence="2" key="1">
    <citation type="journal article" date="2020" name="Nature">
        <title>Giant virus diversity and host interactions through global metagenomics.</title>
        <authorList>
            <person name="Schulz F."/>
            <person name="Roux S."/>
            <person name="Paez-Espino D."/>
            <person name="Jungbluth S."/>
            <person name="Walsh D.A."/>
            <person name="Denef V.J."/>
            <person name="McMahon K.D."/>
            <person name="Konstantinidis K.T."/>
            <person name="Eloe-Fadrosh E.A."/>
            <person name="Kyrpides N.C."/>
            <person name="Woyke T."/>
        </authorList>
    </citation>
    <scope>NUCLEOTIDE SEQUENCE</scope>
    <source>
        <strain evidence="2">GVMAG-M-3300024258-14</strain>
    </source>
</reference>
<feature type="compositionally biased region" description="Low complexity" evidence="1">
    <location>
        <begin position="46"/>
        <end position="89"/>
    </location>
</feature>
<accession>A0A6C0IML5</accession>
<name>A0A6C0IML5_9ZZZZ</name>
<dbReference type="AlphaFoldDB" id="A0A6C0IML5"/>
<evidence type="ECO:0000313" key="2">
    <source>
        <dbReference type="EMBL" id="QHT93745.1"/>
    </source>
</evidence>